<comment type="similarity">
    <text evidence="8 9">Belongs to the TRAP transporter small permease family.</text>
</comment>
<comment type="caution">
    <text evidence="11">The sequence shown here is derived from an EMBL/GenBank/DDBJ whole genome shotgun (WGS) entry which is preliminary data.</text>
</comment>
<dbReference type="EMBL" id="JAOCQF010000002">
    <property type="protein sequence ID" value="MCT8330539.1"/>
    <property type="molecule type" value="Genomic_DNA"/>
</dbReference>
<keyword evidence="3" id="KW-1003">Cell membrane</keyword>
<keyword evidence="7 9" id="KW-0472">Membrane</keyword>
<feature type="transmembrane region" description="Helical" evidence="9">
    <location>
        <begin position="99"/>
        <end position="121"/>
    </location>
</feature>
<dbReference type="PANTHER" id="PTHR35011:SF2">
    <property type="entry name" value="2,3-DIKETO-L-GULONATE TRAP TRANSPORTER SMALL PERMEASE PROTEIN YIAM"/>
    <property type="match status" value="1"/>
</dbReference>
<name>A0ABT2NRE7_9RHOB</name>
<evidence type="ECO:0000313" key="11">
    <source>
        <dbReference type="EMBL" id="MCT8330539.1"/>
    </source>
</evidence>
<comment type="function">
    <text evidence="9">Part of the tripartite ATP-independent periplasmic (TRAP) transport system.</text>
</comment>
<sequence length="182" mass="20660">MRRLGAILARFTEGMAALMMTAMFLTFLIQIAVRYVVGSDWFMARLGHLVDASAFGWTLEFCLVMWIWIVFWGNAFVVRERDHVTFDILYLWVRPGLRRAFTVIGAACVAAALLLSVLPTWEKLAILRLKSSATLPVKMLPIYSVYFLFLGVVGLRYLWRIVDVLRHGAGRQGHHVPEGASE</sequence>
<feature type="transmembrane region" description="Helical" evidence="9">
    <location>
        <begin position="12"/>
        <end position="37"/>
    </location>
</feature>
<keyword evidence="2 9" id="KW-0813">Transport</keyword>
<feature type="transmembrane region" description="Helical" evidence="9">
    <location>
        <begin position="57"/>
        <end position="78"/>
    </location>
</feature>
<dbReference type="InterPro" id="IPR055348">
    <property type="entry name" value="DctQ"/>
</dbReference>
<keyword evidence="5 9" id="KW-0812">Transmembrane</keyword>
<dbReference type="Proteomes" id="UP001205601">
    <property type="component" value="Unassembled WGS sequence"/>
</dbReference>
<keyword evidence="12" id="KW-1185">Reference proteome</keyword>
<gene>
    <name evidence="11" type="ORF">N5I32_13520</name>
</gene>
<evidence type="ECO:0000256" key="9">
    <source>
        <dbReference type="RuleBase" id="RU369079"/>
    </source>
</evidence>
<evidence type="ECO:0000256" key="1">
    <source>
        <dbReference type="ARBA" id="ARBA00004429"/>
    </source>
</evidence>
<evidence type="ECO:0000256" key="4">
    <source>
        <dbReference type="ARBA" id="ARBA00022519"/>
    </source>
</evidence>
<accession>A0ABT2NRE7</accession>
<proteinExistence type="inferred from homology"/>
<evidence type="ECO:0000256" key="2">
    <source>
        <dbReference type="ARBA" id="ARBA00022448"/>
    </source>
</evidence>
<evidence type="ECO:0000256" key="6">
    <source>
        <dbReference type="ARBA" id="ARBA00022989"/>
    </source>
</evidence>
<evidence type="ECO:0000256" key="7">
    <source>
        <dbReference type="ARBA" id="ARBA00023136"/>
    </source>
</evidence>
<evidence type="ECO:0000256" key="3">
    <source>
        <dbReference type="ARBA" id="ARBA00022475"/>
    </source>
</evidence>
<reference evidence="12" key="1">
    <citation type="submission" date="2023-07" db="EMBL/GenBank/DDBJ databases">
        <title>Defluviimonas sediminis sp. nov., isolated from mangrove sediment.</title>
        <authorList>
            <person name="Liu L."/>
            <person name="Li J."/>
            <person name="Huang Y."/>
            <person name="Pan J."/>
            <person name="Li M."/>
        </authorList>
    </citation>
    <scope>NUCLEOTIDE SEQUENCE [LARGE SCALE GENOMIC DNA]</scope>
    <source>
        <strain evidence="12">FT324</strain>
    </source>
</reference>
<dbReference type="RefSeq" id="WP_261496399.1">
    <property type="nucleotide sequence ID" value="NZ_JAOCQF010000002.1"/>
</dbReference>
<keyword evidence="6 9" id="KW-1133">Transmembrane helix</keyword>
<comment type="subcellular location">
    <subcellularLocation>
        <location evidence="1 9">Cell inner membrane</location>
        <topology evidence="1 9">Multi-pass membrane protein</topology>
    </subcellularLocation>
</comment>
<evidence type="ECO:0000256" key="8">
    <source>
        <dbReference type="ARBA" id="ARBA00038436"/>
    </source>
</evidence>
<protein>
    <recommendedName>
        <fullName evidence="9">TRAP transporter small permease protein</fullName>
    </recommendedName>
</protein>
<dbReference type="PANTHER" id="PTHR35011">
    <property type="entry name" value="2,3-DIKETO-L-GULONATE TRAP TRANSPORTER SMALL PERMEASE PROTEIN YIAM"/>
    <property type="match status" value="1"/>
</dbReference>
<dbReference type="InterPro" id="IPR007387">
    <property type="entry name" value="TRAP_DctQ"/>
</dbReference>
<organism evidence="11 12">
    <name type="scientific">Albidovulum sediminis</name>
    <dbReference type="NCBI Taxonomy" id="3066345"/>
    <lineage>
        <taxon>Bacteria</taxon>
        <taxon>Pseudomonadati</taxon>
        <taxon>Pseudomonadota</taxon>
        <taxon>Alphaproteobacteria</taxon>
        <taxon>Rhodobacterales</taxon>
        <taxon>Paracoccaceae</taxon>
        <taxon>Albidovulum</taxon>
    </lineage>
</organism>
<evidence type="ECO:0000259" key="10">
    <source>
        <dbReference type="Pfam" id="PF04290"/>
    </source>
</evidence>
<keyword evidence="4 9" id="KW-0997">Cell inner membrane</keyword>
<dbReference type="Pfam" id="PF04290">
    <property type="entry name" value="DctQ"/>
    <property type="match status" value="1"/>
</dbReference>
<evidence type="ECO:0000256" key="5">
    <source>
        <dbReference type="ARBA" id="ARBA00022692"/>
    </source>
</evidence>
<feature type="transmembrane region" description="Helical" evidence="9">
    <location>
        <begin position="141"/>
        <end position="159"/>
    </location>
</feature>
<feature type="domain" description="Tripartite ATP-independent periplasmic transporters DctQ component" evidence="10">
    <location>
        <begin position="23"/>
        <end position="166"/>
    </location>
</feature>
<comment type="subunit">
    <text evidence="9">The complex comprises the extracytoplasmic solute receptor protein and the two transmembrane proteins.</text>
</comment>
<evidence type="ECO:0000313" key="12">
    <source>
        <dbReference type="Proteomes" id="UP001205601"/>
    </source>
</evidence>